<evidence type="ECO:0000256" key="1">
    <source>
        <dbReference type="ARBA" id="ARBA00006174"/>
    </source>
</evidence>
<dbReference type="InterPro" id="IPR045336">
    <property type="entry name" value="MmgE_PrpD_N"/>
</dbReference>
<evidence type="ECO:0000259" key="2">
    <source>
        <dbReference type="Pfam" id="PF03972"/>
    </source>
</evidence>
<sequence>MNDRAPVTRSLAAFVSRFDPTALPDEVMAYTRKLASDGIGVLCAATHKSVTAAQGIGNFAEDIAGPGACTLIGRNRKVDPVSAVLANGTLGYAADFEPHHPEAILHPIAVMIPTALALSEAHGRTGAEALAAVALGCEMTYRVSMAMNPRELYDRGFHPSAVAGSFGAAAAAAFLLRLNEEQTVRALGLAGLQTSGLLAWQDDPREDARPFQMGLAARNGVMSAMLAKRGFGAPDRIFDGGHTVLDAYSRVADPAPLTAELGTRWDGVMELAIKPYASVSFLHPALDALVGLLEEHALTSDQIAKISLRFAEAGAHCVDDNPLKGHSAQYILPVRAAMGRLSFLDLFIDRRETEPEVARLAKTAEVIRDTGTFNDAFPDFYMGEVILTLTDGRTLAATSKVARGYPEQPLSQDELDLKFAEVTTAVCSKSRSTALAQACETLISAPDVCALMDLLAQAPDA</sequence>
<dbReference type="Gene3D" id="1.10.4100.10">
    <property type="entry name" value="2-methylcitrate dehydratase PrpD"/>
    <property type="match status" value="1"/>
</dbReference>
<evidence type="ECO:0000313" key="5">
    <source>
        <dbReference type="Proteomes" id="UP000231553"/>
    </source>
</evidence>
<proteinExistence type="inferred from homology"/>
<dbReference type="SUPFAM" id="SSF103378">
    <property type="entry name" value="2-methylcitrate dehydratase PrpD"/>
    <property type="match status" value="1"/>
</dbReference>
<feature type="domain" description="MmgE/PrpD C-terminal" evidence="3">
    <location>
        <begin position="276"/>
        <end position="437"/>
    </location>
</feature>
<feature type="domain" description="MmgE/PrpD N-terminal" evidence="2">
    <location>
        <begin position="10"/>
        <end position="254"/>
    </location>
</feature>
<dbReference type="InterPro" id="IPR045337">
    <property type="entry name" value="MmgE_PrpD_C"/>
</dbReference>
<dbReference type="OrthoDB" id="9795089at2"/>
<dbReference type="InterPro" id="IPR042183">
    <property type="entry name" value="MmgE/PrpD_sf_1"/>
</dbReference>
<reference evidence="4 5" key="1">
    <citation type="journal article" date="2018" name="Int. J. Syst. Evol. Microbiol.">
        <title>Pseudooceanicola lipolyticus sp. nov., a marine alphaproteobacterium, reclassification of Oceanicola flagellatus as Pseudooceanicola flagellatus comb. nov. and emended description of the genus Pseudooceanicola.</title>
        <authorList>
            <person name="Huang M.-M."/>
            <person name="Guo L.-L."/>
            <person name="Wu Y.-H."/>
            <person name="Lai Q.-L."/>
            <person name="Shao Z.-Z."/>
            <person name="Wang C.-S."/>
            <person name="Wu M."/>
            <person name="Xu X.-W."/>
        </authorList>
    </citation>
    <scope>NUCLEOTIDE SEQUENCE [LARGE SCALE GENOMIC DNA]</scope>
    <source>
        <strain evidence="4 5">157</strain>
    </source>
</reference>
<evidence type="ECO:0000259" key="3">
    <source>
        <dbReference type="Pfam" id="PF19305"/>
    </source>
</evidence>
<dbReference type="InterPro" id="IPR042188">
    <property type="entry name" value="MmgE/PrpD_sf_2"/>
</dbReference>
<evidence type="ECO:0000313" key="4">
    <source>
        <dbReference type="EMBL" id="PJE38597.1"/>
    </source>
</evidence>
<name>A0A2M8J741_9RHOB</name>
<comment type="similarity">
    <text evidence="1">Belongs to the PrpD family.</text>
</comment>
<gene>
    <name evidence="4" type="ORF">CVM52_00275</name>
</gene>
<keyword evidence="5" id="KW-1185">Reference proteome</keyword>
<dbReference type="Gene3D" id="3.30.1330.120">
    <property type="entry name" value="2-methylcitrate dehydratase PrpD"/>
    <property type="match status" value="1"/>
</dbReference>
<evidence type="ECO:0008006" key="6">
    <source>
        <dbReference type="Google" id="ProtNLM"/>
    </source>
</evidence>
<dbReference type="PANTHER" id="PTHR16943:SF8">
    <property type="entry name" value="2-METHYLCITRATE DEHYDRATASE"/>
    <property type="match status" value="1"/>
</dbReference>
<dbReference type="InterPro" id="IPR036148">
    <property type="entry name" value="MmgE/PrpD_sf"/>
</dbReference>
<dbReference type="Pfam" id="PF19305">
    <property type="entry name" value="MmgE_PrpD_C"/>
    <property type="match status" value="1"/>
</dbReference>
<comment type="caution">
    <text evidence="4">The sequence shown here is derived from an EMBL/GenBank/DDBJ whole genome shotgun (WGS) entry which is preliminary data.</text>
</comment>
<dbReference type="RefSeq" id="WP_100160726.1">
    <property type="nucleotide sequence ID" value="NZ_PGTB01000001.1"/>
</dbReference>
<dbReference type="InterPro" id="IPR005656">
    <property type="entry name" value="MmgE_PrpD"/>
</dbReference>
<organism evidence="4 5">
    <name type="scientific">Pseudooceanicola lipolyticus</name>
    <dbReference type="NCBI Taxonomy" id="2029104"/>
    <lineage>
        <taxon>Bacteria</taxon>
        <taxon>Pseudomonadati</taxon>
        <taxon>Pseudomonadota</taxon>
        <taxon>Alphaproteobacteria</taxon>
        <taxon>Rhodobacterales</taxon>
        <taxon>Paracoccaceae</taxon>
        <taxon>Pseudooceanicola</taxon>
    </lineage>
</organism>
<accession>A0A2M8J741</accession>
<dbReference type="EMBL" id="PGTB01000001">
    <property type="protein sequence ID" value="PJE38597.1"/>
    <property type="molecule type" value="Genomic_DNA"/>
</dbReference>
<dbReference type="GO" id="GO:0016829">
    <property type="term" value="F:lyase activity"/>
    <property type="evidence" value="ECO:0007669"/>
    <property type="project" value="InterPro"/>
</dbReference>
<protein>
    <recommendedName>
        <fullName evidence="6">MmgE/PrpD family protein</fullName>
    </recommendedName>
</protein>
<dbReference type="AlphaFoldDB" id="A0A2M8J741"/>
<dbReference type="Pfam" id="PF03972">
    <property type="entry name" value="MmgE_PrpD_N"/>
    <property type="match status" value="1"/>
</dbReference>
<dbReference type="Proteomes" id="UP000231553">
    <property type="component" value="Unassembled WGS sequence"/>
</dbReference>
<dbReference type="PANTHER" id="PTHR16943">
    <property type="entry name" value="2-METHYLCITRATE DEHYDRATASE-RELATED"/>
    <property type="match status" value="1"/>
</dbReference>